<dbReference type="InterPro" id="IPR011989">
    <property type="entry name" value="ARM-like"/>
</dbReference>
<organism evidence="8 9">
    <name type="scientific">Candida viswanathii</name>
    <dbReference type="NCBI Taxonomy" id="5486"/>
    <lineage>
        <taxon>Eukaryota</taxon>
        <taxon>Fungi</taxon>
        <taxon>Dikarya</taxon>
        <taxon>Ascomycota</taxon>
        <taxon>Saccharomycotina</taxon>
        <taxon>Pichiomycetes</taxon>
        <taxon>Debaryomycetaceae</taxon>
        <taxon>Candida/Lodderomyces clade</taxon>
        <taxon>Candida</taxon>
    </lineage>
</organism>
<evidence type="ECO:0000313" key="8">
    <source>
        <dbReference type="EMBL" id="RCK55434.1"/>
    </source>
</evidence>
<feature type="compositionally biased region" description="Low complexity" evidence="7">
    <location>
        <begin position="371"/>
        <end position="381"/>
    </location>
</feature>
<evidence type="ECO:0000256" key="3">
    <source>
        <dbReference type="ARBA" id="ARBA00022490"/>
    </source>
</evidence>
<dbReference type="InterPro" id="IPR016024">
    <property type="entry name" value="ARM-type_fold"/>
</dbReference>
<proteinExistence type="predicted"/>
<evidence type="ECO:0000256" key="1">
    <source>
        <dbReference type="ARBA" id="ARBA00004496"/>
    </source>
</evidence>
<keyword evidence="4" id="KW-0677">Repeat</keyword>
<evidence type="ECO:0000256" key="7">
    <source>
        <dbReference type="SAM" id="MobiDB-lite"/>
    </source>
</evidence>
<protein>
    <submittedName>
        <fullName evidence="8">Importin subunit beta-2</fullName>
    </submittedName>
</protein>
<evidence type="ECO:0000256" key="6">
    <source>
        <dbReference type="PROSITE-ProRule" id="PRU00103"/>
    </source>
</evidence>
<dbReference type="SUPFAM" id="SSF48371">
    <property type="entry name" value="ARM repeat"/>
    <property type="match status" value="1"/>
</dbReference>
<comment type="subcellular location">
    <subcellularLocation>
        <location evidence="1">Cytoplasm</location>
    </subcellularLocation>
</comment>
<dbReference type="Pfam" id="PF13513">
    <property type="entry name" value="HEAT_EZ"/>
    <property type="match status" value="1"/>
</dbReference>
<dbReference type="PROSITE" id="PS50077">
    <property type="entry name" value="HEAT_REPEAT"/>
    <property type="match status" value="1"/>
</dbReference>
<evidence type="ECO:0000256" key="5">
    <source>
        <dbReference type="ARBA" id="ARBA00022927"/>
    </source>
</evidence>
<keyword evidence="5" id="KW-0653">Protein transport</keyword>
<feature type="compositionally biased region" description="Acidic residues" evidence="7">
    <location>
        <begin position="382"/>
        <end position="396"/>
    </location>
</feature>
<sequence length="941" mass="105720">MSWTADPHALEQLKHIFKGTLSSNNEERRLANEALIEAKQQPEIENYLFDLLISEDDSARNGTTNGTTSTSTTTRSDVRAAAGINLKNNILKNRTLNRSYLTDNIMKGLMSSDSLVRSITGNVITSMFSIYGLQHWSSALTDLLSIIQQPADPQHGKYVTQEAAMSALSKICEDSYLELDRDFNNERPLNFLMGEFLKLIEHHPDPKIKAGAIHCINQFIPLNTQSFLVVLDNYLGAIFTLAGNDNQLDDETRKNICTSFLLIVETRPDKLMPHLDGVVNYCLHLMQQDTSLEVSLEACEFMLAMATNNKELKAFNAEKLKLILPILLDKMVYSEEEIFLIEIADSKDDAHVVDKDEDIKPTNAKSKDTRNGNLSNGNGSSDSDDEDDDDDDDDGELAQWSLRKCAAATLDVLSESLPADVLVVTLPILQEKIVSPHWPAREAAILAFGAMSTSCMKLARDKLPTLVPFLVDRLQDTEPRVRQITCWTLSRYSTWVSEEAHEGGEYASYFQPTFQSIVTCALDSKKIVQEAACSALSSFIEESDSSLIEFYLLPLLEHFSKCFQIYQRKNLIILYDCVQTFVEKMGYENLSKNPEYASLLLPPLLTKWEQLDDEDTALWPLLECMASIASSLREIFAPYAVPVYDRALKILSNCILLDQECQTDPAIDPPEKDFMVTSLDLVDGLIQGFEYHSVDLINQNKKSNLLELLLICFEDYNGDVRQSAYALLGDLAIFTIDLLKPYLRQIFISIGNEVNNRTYETYPIYNNAIWSLGEIAIRLPKEDTQEYISNFLDLLIPVINSNDIQSTVIENAAICLGRLGINTPELVAPRVNEFINSWCAKFVYLIDNNDEKESSFRGMMNMVAMNPDAGLGGVSTTQQGKKTLAALLECIVNYADCPSDLQVSFIELIKNYKGLLEADGGWNQVLGFIRDQEIRNRLNSI</sequence>
<evidence type="ECO:0000313" key="9">
    <source>
        <dbReference type="Proteomes" id="UP000253472"/>
    </source>
</evidence>
<evidence type="ECO:0000256" key="4">
    <source>
        <dbReference type="ARBA" id="ARBA00022737"/>
    </source>
</evidence>
<dbReference type="Gene3D" id="1.25.10.10">
    <property type="entry name" value="Leucine-rich Repeat Variant"/>
    <property type="match status" value="1"/>
</dbReference>
<reference evidence="8 9" key="1">
    <citation type="submission" date="2018-06" db="EMBL/GenBank/DDBJ databases">
        <title>Whole genome sequencing of Candida tropicalis (genome annotated by CSBL at Korea University).</title>
        <authorList>
            <person name="Ahn J."/>
        </authorList>
    </citation>
    <scope>NUCLEOTIDE SEQUENCE [LARGE SCALE GENOMIC DNA]</scope>
    <source>
        <strain evidence="8 9">ATCC 20962</strain>
    </source>
</reference>
<dbReference type="STRING" id="5486.A0A367XP73"/>
<dbReference type="InterPro" id="IPR040122">
    <property type="entry name" value="Importin_beta"/>
</dbReference>
<name>A0A367XP73_9ASCO</name>
<evidence type="ECO:0000256" key="2">
    <source>
        <dbReference type="ARBA" id="ARBA00022448"/>
    </source>
</evidence>
<dbReference type="GO" id="GO:0005737">
    <property type="term" value="C:cytoplasm"/>
    <property type="evidence" value="ECO:0007669"/>
    <property type="project" value="UniProtKB-SubCell"/>
</dbReference>
<gene>
    <name evidence="8" type="primary">kap104_1</name>
    <name evidence="8" type="ORF">Cantr_04125</name>
</gene>
<feature type="repeat" description="HEAT" evidence="6">
    <location>
        <begin position="466"/>
        <end position="502"/>
    </location>
</feature>
<keyword evidence="2" id="KW-0813">Transport</keyword>
<dbReference type="Proteomes" id="UP000253472">
    <property type="component" value="Unassembled WGS sequence"/>
</dbReference>
<feature type="compositionally biased region" description="Basic and acidic residues" evidence="7">
    <location>
        <begin position="356"/>
        <end position="370"/>
    </location>
</feature>
<accession>A0A367XP73</accession>
<dbReference type="OrthoDB" id="951172at2759"/>
<keyword evidence="9" id="KW-1185">Reference proteome</keyword>
<dbReference type="PANTHER" id="PTHR10527">
    <property type="entry name" value="IMPORTIN BETA"/>
    <property type="match status" value="1"/>
</dbReference>
<feature type="region of interest" description="Disordered" evidence="7">
    <location>
        <begin position="356"/>
        <end position="396"/>
    </location>
</feature>
<dbReference type="InterPro" id="IPR021133">
    <property type="entry name" value="HEAT_type_2"/>
</dbReference>
<dbReference type="GO" id="GO:0006606">
    <property type="term" value="P:protein import into nucleus"/>
    <property type="evidence" value="ECO:0007669"/>
    <property type="project" value="InterPro"/>
</dbReference>
<comment type="caution">
    <text evidence="8">The sequence shown here is derived from an EMBL/GenBank/DDBJ whole genome shotgun (WGS) entry which is preliminary data.</text>
</comment>
<keyword evidence="3" id="KW-0963">Cytoplasm</keyword>
<dbReference type="AlphaFoldDB" id="A0A367XP73"/>
<dbReference type="EMBL" id="QLNQ01000030">
    <property type="protein sequence ID" value="RCK55434.1"/>
    <property type="molecule type" value="Genomic_DNA"/>
</dbReference>